<accession>A0ABV1VJ49</accession>
<protein>
    <submittedName>
        <fullName evidence="1">DinB family protein</fullName>
    </submittedName>
</protein>
<dbReference type="Proteomes" id="UP001490330">
    <property type="component" value="Unassembled WGS sequence"/>
</dbReference>
<keyword evidence="2" id="KW-1185">Reference proteome</keyword>
<comment type="caution">
    <text evidence="1">The sequence shown here is derived from an EMBL/GenBank/DDBJ whole genome shotgun (WGS) entry which is preliminary data.</text>
</comment>
<organism evidence="1 2">
    <name type="scientific">Streptomyces flaveolus</name>
    <dbReference type="NCBI Taxonomy" id="67297"/>
    <lineage>
        <taxon>Bacteria</taxon>
        <taxon>Bacillati</taxon>
        <taxon>Actinomycetota</taxon>
        <taxon>Actinomycetes</taxon>
        <taxon>Kitasatosporales</taxon>
        <taxon>Streptomycetaceae</taxon>
        <taxon>Streptomyces</taxon>
    </lineage>
</organism>
<gene>
    <name evidence="1" type="ORF">ABT322_22815</name>
</gene>
<sequence length="217" mass="23317">MSRSGTTGVLVSGKHVRQAVAHCAKTLSDVPPSQWSVPAGDLNWTCWETLEHLADDLLTYALRFGLGHPMGVPRVPLRLSSDRAEGPVNVIFGDAAAGPDGLMTVVEACGGLLAAVVDSTAPTVLAPHIFGASDPEGFAAMGVVETLIHTYDIAQGIQRDGNPPEDLSRRALVRLFPDVPITDDASSTLLWATGRISTPQRPRRTSWRWYGAPRRFQ</sequence>
<dbReference type="SUPFAM" id="SSF109854">
    <property type="entry name" value="DinB/YfiT-like putative metalloenzymes"/>
    <property type="match status" value="1"/>
</dbReference>
<reference evidence="1 2" key="1">
    <citation type="submission" date="2024-06" db="EMBL/GenBank/DDBJ databases">
        <title>The Natural Products Discovery Center: Release of the First 8490 Sequenced Strains for Exploring Actinobacteria Biosynthetic Diversity.</title>
        <authorList>
            <person name="Kalkreuter E."/>
            <person name="Kautsar S.A."/>
            <person name="Yang D."/>
            <person name="Bader C.D."/>
            <person name="Teijaro C.N."/>
            <person name="Fluegel L."/>
            <person name="Davis C.M."/>
            <person name="Simpson J.R."/>
            <person name="Lauterbach L."/>
            <person name="Steele A.D."/>
            <person name="Gui C."/>
            <person name="Meng S."/>
            <person name="Li G."/>
            <person name="Viehrig K."/>
            <person name="Ye F."/>
            <person name="Su P."/>
            <person name="Kiefer A.F."/>
            <person name="Nichols A."/>
            <person name="Cepeda A.J."/>
            <person name="Yan W."/>
            <person name="Fan B."/>
            <person name="Jiang Y."/>
            <person name="Adhikari A."/>
            <person name="Zheng C.-J."/>
            <person name="Schuster L."/>
            <person name="Cowan T.M."/>
            <person name="Smanski M.J."/>
            <person name="Chevrette M.G."/>
            <person name="De Carvalho L.P.S."/>
            <person name="Shen B."/>
        </authorList>
    </citation>
    <scope>NUCLEOTIDE SEQUENCE [LARGE SCALE GENOMIC DNA]</scope>
    <source>
        <strain evidence="1 2">NPDC000632</strain>
    </source>
</reference>
<name>A0ABV1VJ49_9ACTN</name>
<dbReference type="InterPro" id="IPR034660">
    <property type="entry name" value="DinB/YfiT-like"/>
</dbReference>
<proteinExistence type="predicted"/>
<dbReference type="Gene3D" id="1.20.120.450">
    <property type="entry name" value="dinb family like domain"/>
    <property type="match status" value="1"/>
</dbReference>
<evidence type="ECO:0000313" key="2">
    <source>
        <dbReference type="Proteomes" id="UP001490330"/>
    </source>
</evidence>
<dbReference type="EMBL" id="JBEPCV010000023">
    <property type="protein sequence ID" value="MER6906527.1"/>
    <property type="molecule type" value="Genomic_DNA"/>
</dbReference>
<dbReference type="RefSeq" id="WP_350721412.1">
    <property type="nucleotide sequence ID" value="NZ_JBEPCO010000026.1"/>
</dbReference>
<evidence type="ECO:0000313" key="1">
    <source>
        <dbReference type="EMBL" id="MER6906527.1"/>
    </source>
</evidence>